<dbReference type="PANTHER" id="PTHR15633:SF2">
    <property type="entry name" value="NUCLEOLAR PROTEIN 11"/>
    <property type="match status" value="1"/>
</dbReference>
<gene>
    <name evidence="1" type="ORF">WJX75_004055</name>
</gene>
<dbReference type="Proteomes" id="UP001491310">
    <property type="component" value="Unassembled WGS sequence"/>
</dbReference>
<organism evidence="1 2">
    <name type="scientific">Coccomyxa subellipsoidea</name>
    <dbReference type="NCBI Taxonomy" id="248742"/>
    <lineage>
        <taxon>Eukaryota</taxon>
        <taxon>Viridiplantae</taxon>
        <taxon>Chlorophyta</taxon>
        <taxon>core chlorophytes</taxon>
        <taxon>Trebouxiophyceae</taxon>
        <taxon>Trebouxiophyceae incertae sedis</taxon>
        <taxon>Coccomyxaceae</taxon>
        <taxon>Coccomyxa</taxon>
    </lineage>
</organism>
<dbReference type="EMBL" id="JALJOT010000001">
    <property type="protein sequence ID" value="KAK9918430.1"/>
    <property type="molecule type" value="Genomic_DNA"/>
</dbReference>
<dbReference type="PANTHER" id="PTHR15633">
    <property type="entry name" value="NUCLEOLAR PROTEIN 11"/>
    <property type="match status" value="1"/>
</dbReference>
<protein>
    <submittedName>
        <fullName evidence="1">Uncharacterized protein</fullName>
    </submittedName>
</protein>
<proteinExistence type="predicted"/>
<keyword evidence="2" id="KW-1185">Reference proteome</keyword>
<sequence>MEAAPIWREANREHLIRDYHRSGSLAKVEELSLAEMVGALSPDARNGAGTPPQTRALAIDDVAAALEPPLHDHSRPAWARLGAAAALPLRPHVGDIAVPLDQEHIQRWERASAAIAEEQRFEREAAAQLAQPDSLPNADVAAALVKELLQRTAASGGVPCSQQLLQKVVGRCADNGYWDVLHGLAEQRNLHIFEQCPGLVSTLAASGQYQLLACSLSQAVDLSPGDVAAALQLLLAAGTRLSAELRAWQRHISEAAESAVAAAESTVGMEGLHEAAVASAQAIVAAVEGFTPQEVCLHAMVAGGHDNAVVLAALRQLRAPEVLRLTAYLSKWTKRHPGAVSYQFSALPLGVALPTLGDVLRWAAAALDAHFVTLAGQPKEALVALLDLQERVTDDLRVSQKVAALGGVLEHISRQAPLPIFSSASAQVYSVELLDLRVRSAG</sequence>
<name>A0ABR2Z462_9CHLO</name>
<reference evidence="1 2" key="1">
    <citation type="journal article" date="2024" name="Nat. Commun.">
        <title>Phylogenomics reveals the evolutionary origins of lichenization in chlorophyte algae.</title>
        <authorList>
            <person name="Puginier C."/>
            <person name="Libourel C."/>
            <person name="Otte J."/>
            <person name="Skaloud P."/>
            <person name="Haon M."/>
            <person name="Grisel S."/>
            <person name="Petersen M."/>
            <person name="Berrin J.G."/>
            <person name="Delaux P.M."/>
            <person name="Dal Grande F."/>
            <person name="Keller J."/>
        </authorList>
    </citation>
    <scope>NUCLEOTIDE SEQUENCE [LARGE SCALE GENOMIC DNA]</scope>
    <source>
        <strain evidence="1 2">SAG 216-7</strain>
    </source>
</reference>
<evidence type="ECO:0000313" key="1">
    <source>
        <dbReference type="EMBL" id="KAK9918430.1"/>
    </source>
</evidence>
<comment type="caution">
    <text evidence="1">The sequence shown here is derived from an EMBL/GenBank/DDBJ whole genome shotgun (WGS) entry which is preliminary data.</text>
</comment>
<dbReference type="InterPro" id="IPR042859">
    <property type="entry name" value="NOL11"/>
</dbReference>
<accession>A0ABR2Z462</accession>
<evidence type="ECO:0000313" key="2">
    <source>
        <dbReference type="Proteomes" id="UP001491310"/>
    </source>
</evidence>